<dbReference type="AlphaFoldDB" id="A0A1G4ETF7"/>
<keyword evidence="1" id="KW-1133">Transmembrane helix</keyword>
<feature type="transmembrane region" description="Helical" evidence="1">
    <location>
        <begin position="12"/>
        <end position="29"/>
    </location>
</feature>
<feature type="transmembrane region" description="Helical" evidence="1">
    <location>
        <begin position="35"/>
        <end position="58"/>
    </location>
</feature>
<proteinExistence type="predicted"/>
<dbReference type="Proteomes" id="UP000195696">
    <property type="component" value="Unassembled WGS sequence"/>
</dbReference>
<evidence type="ECO:0000256" key="1">
    <source>
        <dbReference type="SAM" id="Phobius"/>
    </source>
</evidence>
<accession>A0A1G4ETF7</accession>
<gene>
    <name evidence="2" type="ORF">BWGO95_04607</name>
</gene>
<sequence length="72" mass="8432">MFRIKIKIKHGRKPSIILLTLGLFALWLLNVSDNFYIKLFSALFALSVIAAQLTETFLNCRDKIKEYKEDNR</sequence>
<evidence type="ECO:0000313" key="2">
    <source>
        <dbReference type="EMBL" id="SCB70437.1"/>
    </source>
</evidence>
<dbReference type="EMBL" id="FMAK01000052">
    <property type="protein sequence ID" value="SCB70437.1"/>
    <property type="molecule type" value="Genomic_DNA"/>
</dbReference>
<keyword evidence="1" id="KW-0472">Membrane</keyword>
<reference evidence="2 3" key="1">
    <citation type="submission" date="2016-08" db="EMBL/GenBank/DDBJ databases">
        <authorList>
            <person name="Seilhamer J.J."/>
        </authorList>
    </citation>
    <scope>NUCLEOTIDE SEQUENCE [LARGE SCALE GENOMIC DNA]</scope>
    <source>
        <strain evidence="2 3">SDA_GO95</strain>
    </source>
</reference>
<protein>
    <submittedName>
        <fullName evidence="2">Uncharacterized protein</fullName>
    </submittedName>
</protein>
<organism evidence="2 3">
    <name type="scientific">Bacillus mycoides</name>
    <dbReference type="NCBI Taxonomy" id="1405"/>
    <lineage>
        <taxon>Bacteria</taxon>
        <taxon>Bacillati</taxon>
        <taxon>Bacillota</taxon>
        <taxon>Bacilli</taxon>
        <taxon>Bacillales</taxon>
        <taxon>Bacillaceae</taxon>
        <taxon>Bacillus</taxon>
        <taxon>Bacillus cereus group</taxon>
    </lineage>
</organism>
<name>A0A1G4ETF7_BACMY</name>
<keyword evidence="1" id="KW-0812">Transmembrane</keyword>
<evidence type="ECO:0000313" key="3">
    <source>
        <dbReference type="Proteomes" id="UP000195696"/>
    </source>
</evidence>